<sequence length="111" mass="12384">MRLLSLFSPLLATLAMAVPTPENDGGGEEGRCGYFLIGDYKVPVHGNNLCNPNYNFNWFYIEADCECKFYTSLNCLTPRLVRRTIVNGPFEGYVGISGPGEFPGHQCWVKN</sequence>
<proteinExistence type="predicted"/>
<organism evidence="2 3">
    <name type="scientific">Lophiostoma macrostomum CBS 122681</name>
    <dbReference type="NCBI Taxonomy" id="1314788"/>
    <lineage>
        <taxon>Eukaryota</taxon>
        <taxon>Fungi</taxon>
        <taxon>Dikarya</taxon>
        <taxon>Ascomycota</taxon>
        <taxon>Pezizomycotina</taxon>
        <taxon>Dothideomycetes</taxon>
        <taxon>Pleosporomycetidae</taxon>
        <taxon>Pleosporales</taxon>
        <taxon>Lophiostomataceae</taxon>
        <taxon>Lophiostoma</taxon>
    </lineage>
</organism>
<reference evidence="2" key="1">
    <citation type="journal article" date="2020" name="Stud. Mycol.">
        <title>101 Dothideomycetes genomes: a test case for predicting lifestyles and emergence of pathogens.</title>
        <authorList>
            <person name="Haridas S."/>
            <person name="Albert R."/>
            <person name="Binder M."/>
            <person name="Bloem J."/>
            <person name="Labutti K."/>
            <person name="Salamov A."/>
            <person name="Andreopoulos B."/>
            <person name="Baker S."/>
            <person name="Barry K."/>
            <person name="Bills G."/>
            <person name="Bluhm B."/>
            <person name="Cannon C."/>
            <person name="Castanera R."/>
            <person name="Culley D."/>
            <person name="Daum C."/>
            <person name="Ezra D."/>
            <person name="Gonzalez J."/>
            <person name="Henrissat B."/>
            <person name="Kuo A."/>
            <person name="Liang C."/>
            <person name="Lipzen A."/>
            <person name="Lutzoni F."/>
            <person name="Magnuson J."/>
            <person name="Mondo S."/>
            <person name="Nolan M."/>
            <person name="Ohm R."/>
            <person name="Pangilinan J."/>
            <person name="Park H.-J."/>
            <person name="Ramirez L."/>
            <person name="Alfaro M."/>
            <person name="Sun H."/>
            <person name="Tritt A."/>
            <person name="Yoshinaga Y."/>
            <person name="Zwiers L.-H."/>
            <person name="Turgeon B."/>
            <person name="Goodwin S."/>
            <person name="Spatafora J."/>
            <person name="Crous P."/>
            <person name="Grigoriev I."/>
        </authorList>
    </citation>
    <scope>NUCLEOTIDE SEQUENCE</scope>
    <source>
        <strain evidence="2">CBS 122681</strain>
    </source>
</reference>
<dbReference type="EMBL" id="MU004334">
    <property type="protein sequence ID" value="KAF2656589.1"/>
    <property type="molecule type" value="Genomic_DNA"/>
</dbReference>
<evidence type="ECO:0000313" key="2">
    <source>
        <dbReference type="EMBL" id="KAF2656589.1"/>
    </source>
</evidence>
<feature type="chain" id="PRO_5025507854" evidence="1">
    <location>
        <begin position="18"/>
        <end position="111"/>
    </location>
</feature>
<accession>A0A6A6T9H1</accession>
<evidence type="ECO:0000256" key="1">
    <source>
        <dbReference type="SAM" id="SignalP"/>
    </source>
</evidence>
<gene>
    <name evidence="2" type="ORF">K491DRAFT_369231</name>
</gene>
<dbReference type="Proteomes" id="UP000799324">
    <property type="component" value="Unassembled WGS sequence"/>
</dbReference>
<keyword evidence="3" id="KW-1185">Reference proteome</keyword>
<keyword evidence="1" id="KW-0732">Signal</keyword>
<evidence type="ECO:0000313" key="3">
    <source>
        <dbReference type="Proteomes" id="UP000799324"/>
    </source>
</evidence>
<name>A0A6A6T9H1_9PLEO</name>
<protein>
    <submittedName>
        <fullName evidence="2">Uncharacterized protein</fullName>
    </submittedName>
</protein>
<dbReference type="AlphaFoldDB" id="A0A6A6T9H1"/>
<feature type="signal peptide" evidence="1">
    <location>
        <begin position="1"/>
        <end position="17"/>
    </location>
</feature>